<evidence type="ECO:0000259" key="1">
    <source>
        <dbReference type="PROSITE" id="PS50181"/>
    </source>
</evidence>
<keyword evidence="3" id="KW-1185">Reference proteome</keyword>
<organism evidence="3">
    <name type="scientific">Selaginella moellendorffii</name>
    <name type="common">Spikemoss</name>
    <dbReference type="NCBI Taxonomy" id="88036"/>
    <lineage>
        <taxon>Eukaryota</taxon>
        <taxon>Viridiplantae</taxon>
        <taxon>Streptophyta</taxon>
        <taxon>Embryophyta</taxon>
        <taxon>Tracheophyta</taxon>
        <taxon>Lycopodiopsida</taxon>
        <taxon>Selaginellales</taxon>
        <taxon>Selaginellaceae</taxon>
        <taxon>Selaginella</taxon>
    </lineage>
</organism>
<dbReference type="Gene3D" id="1.20.1280.50">
    <property type="match status" value="1"/>
</dbReference>
<dbReference type="PANTHER" id="PTHR31672">
    <property type="entry name" value="BNACNNG10540D PROTEIN"/>
    <property type="match status" value="1"/>
</dbReference>
<dbReference type="FunCoup" id="D8SW55">
    <property type="interactions" value="26"/>
</dbReference>
<accession>D8SW55</accession>
<name>D8SW55_SELML</name>
<dbReference type="InParanoid" id="D8SW55"/>
<dbReference type="HOGENOM" id="CLU_081428_0_0_1"/>
<dbReference type="InterPro" id="IPR001810">
    <property type="entry name" value="F-box_dom"/>
</dbReference>
<dbReference type="GO" id="GO:0004842">
    <property type="term" value="F:ubiquitin-protein transferase activity"/>
    <property type="evidence" value="ECO:0000318"/>
    <property type="project" value="GO_Central"/>
</dbReference>
<protein>
    <recommendedName>
        <fullName evidence="1">F-box domain-containing protein</fullName>
    </recommendedName>
</protein>
<dbReference type="PROSITE" id="PS50181">
    <property type="entry name" value="FBOX"/>
    <property type="match status" value="1"/>
</dbReference>
<gene>
    <name evidence="2" type="ORF">SELMODRAFT_426366</name>
</gene>
<dbReference type="SUPFAM" id="SSF81383">
    <property type="entry name" value="F-box domain"/>
    <property type="match status" value="1"/>
</dbReference>
<evidence type="ECO:0000313" key="3">
    <source>
        <dbReference type="Proteomes" id="UP000001514"/>
    </source>
</evidence>
<dbReference type="Pfam" id="PF00646">
    <property type="entry name" value="F-box"/>
    <property type="match status" value="1"/>
</dbReference>
<dbReference type="GO" id="GO:0031146">
    <property type="term" value="P:SCF-dependent proteasomal ubiquitin-dependent protein catabolic process"/>
    <property type="evidence" value="ECO:0000318"/>
    <property type="project" value="GO_Central"/>
</dbReference>
<dbReference type="Proteomes" id="UP000001514">
    <property type="component" value="Unassembled WGS sequence"/>
</dbReference>
<proteinExistence type="predicted"/>
<dbReference type="KEGG" id="smo:SELMODRAFT_426366"/>
<reference evidence="2 3" key="1">
    <citation type="journal article" date="2011" name="Science">
        <title>The Selaginella genome identifies genetic changes associated with the evolution of vascular plants.</title>
        <authorList>
            <person name="Banks J.A."/>
            <person name="Nishiyama T."/>
            <person name="Hasebe M."/>
            <person name="Bowman J.L."/>
            <person name="Gribskov M."/>
            <person name="dePamphilis C."/>
            <person name="Albert V.A."/>
            <person name="Aono N."/>
            <person name="Aoyama T."/>
            <person name="Ambrose B.A."/>
            <person name="Ashton N.W."/>
            <person name="Axtell M.J."/>
            <person name="Barker E."/>
            <person name="Barker M.S."/>
            <person name="Bennetzen J.L."/>
            <person name="Bonawitz N.D."/>
            <person name="Chapple C."/>
            <person name="Cheng C."/>
            <person name="Correa L.G."/>
            <person name="Dacre M."/>
            <person name="DeBarry J."/>
            <person name="Dreyer I."/>
            <person name="Elias M."/>
            <person name="Engstrom E.M."/>
            <person name="Estelle M."/>
            <person name="Feng L."/>
            <person name="Finet C."/>
            <person name="Floyd S.K."/>
            <person name="Frommer W.B."/>
            <person name="Fujita T."/>
            <person name="Gramzow L."/>
            <person name="Gutensohn M."/>
            <person name="Harholt J."/>
            <person name="Hattori M."/>
            <person name="Heyl A."/>
            <person name="Hirai T."/>
            <person name="Hiwatashi Y."/>
            <person name="Ishikawa M."/>
            <person name="Iwata M."/>
            <person name="Karol K.G."/>
            <person name="Koehler B."/>
            <person name="Kolukisaoglu U."/>
            <person name="Kubo M."/>
            <person name="Kurata T."/>
            <person name="Lalonde S."/>
            <person name="Li K."/>
            <person name="Li Y."/>
            <person name="Litt A."/>
            <person name="Lyons E."/>
            <person name="Manning G."/>
            <person name="Maruyama T."/>
            <person name="Michael T.P."/>
            <person name="Mikami K."/>
            <person name="Miyazaki S."/>
            <person name="Morinaga S."/>
            <person name="Murata T."/>
            <person name="Mueller-Roeber B."/>
            <person name="Nelson D.R."/>
            <person name="Obara M."/>
            <person name="Oguri Y."/>
            <person name="Olmstead R.G."/>
            <person name="Onodera N."/>
            <person name="Petersen B.L."/>
            <person name="Pils B."/>
            <person name="Prigge M."/>
            <person name="Rensing S.A."/>
            <person name="Riano-Pachon D.M."/>
            <person name="Roberts A.W."/>
            <person name="Sato Y."/>
            <person name="Scheller H.V."/>
            <person name="Schulz B."/>
            <person name="Schulz C."/>
            <person name="Shakirov E.V."/>
            <person name="Shibagaki N."/>
            <person name="Shinohara N."/>
            <person name="Shippen D.E."/>
            <person name="Soerensen I."/>
            <person name="Sotooka R."/>
            <person name="Sugimoto N."/>
            <person name="Sugita M."/>
            <person name="Sumikawa N."/>
            <person name="Tanurdzic M."/>
            <person name="Theissen G."/>
            <person name="Ulvskov P."/>
            <person name="Wakazuki S."/>
            <person name="Weng J.K."/>
            <person name="Willats W.W."/>
            <person name="Wipf D."/>
            <person name="Wolf P.G."/>
            <person name="Yang L."/>
            <person name="Zimmer A.D."/>
            <person name="Zhu Q."/>
            <person name="Mitros T."/>
            <person name="Hellsten U."/>
            <person name="Loque D."/>
            <person name="Otillar R."/>
            <person name="Salamov A."/>
            <person name="Schmutz J."/>
            <person name="Shapiro H."/>
            <person name="Lindquist E."/>
            <person name="Lucas S."/>
            <person name="Rokhsar D."/>
            <person name="Grigoriev I.V."/>
        </authorList>
    </citation>
    <scope>NUCLEOTIDE SEQUENCE [LARGE SCALE GENOMIC DNA]</scope>
</reference>
<dbReference type="InterPro" id="IPR036047">
    <property type="entry name" value="F-box-like_dom_sf"/>
</dbReference>
<evidence type="ECO:0000313" key="2">
    <source>
        <dbReference type="EMBL" id="EFJ11368.1"/>
    </source>
</evidence>
<dbReference type="SMART" id="SM00256">
    <property type="entry name" value="FBOX"/>
    <property type="match status" value="1"/>
</dbReference>
<dbReference type="InterPro" id="IPR050796">
    <property type="entry name" value="SCF_F-box_component"/>
</dbReference>
<dbReference type="PANTHER" id="PTHR31672:SF2">
    <property type="entry name" value="F-BOX DOMAIN-CONTAINING PROTEIN"/>
    <property type="match status" value="1"/>
</dbReference>
<dbReference type="Gramene" id="EFJ11368">
    <property type="protein sequence ID" value="EFJ11368"/>
    <property type="gene ID" value="SELMODRAFT_426366"/>
</dbReference>
<dbReference type="AlphaFoldDB" id="D8SW55"/>
<feature type="domain" description="F-box" evidence="1">
    <location>
        <begin position="5"/>
        <end position="54"/>
    </location>
</feature>
<dbReference type="EMBL" id="GL377647">
    <property type="protein sequence ID" value="EFJ11368.1"/>
    <property type="molecule type" value="Genomic_DNA"/>
</dbReference>
<sequence>MGARRKTTTTLPQELVEEILLKLPYSSLIIARSVCKAWKAAADSSSVKSRYRDSGHFFADANSITDSSDKLMRWAPRGDSPDVLCAISSADQRCLLARSTQQRKLYLGNPFLNVWQEIPYKVFGDWSRACILRNKIVVWCADGTLFTWTQGDEGWSNIESPVAEESESDSETEVVLKPVVNGNKLFCLDSLRYPNLLEFDTTSNSFSYTENVLPNGEDNYLAGAWKSKLYVGIVIDSERKVQILELERERSVVLRLVSEYVIDFQANDGVWFIGQSGKYLNFCGEDCHLKKTETTYFSYDMDAGTWDKQMHRAASAAVNIVLH</sequence>